<dbReference type="Proteomes" id="UP000199055">
    <property type="component" value="Unassembled WGS sequence"/>
</dbReference>
<dbReference type="SUPFAM" id="SSF54427">
    <property type="entry name" value="NTF2-like"/>
    <property type="match status" value="1"/>
</dbReference>
<proteinExistence type="predicted"/>
<evidence type="ECO:0000313" key="1">
    <source>
        <dbReference type="EMBL" id="SEQ44749.1"/>
    </source>
</evidence>
<gene>
    <name evidence="1" type="ORF">SAMN05216481_10878</name>
</gene>
<sequence length="157" mass="17352">MLQNTETAAALTGYTPTEEDLRSLEEWFAAYDGLASSPTPENIEHMADMAVFPLNLVTDGSDGDGRTAQWDRQRYTGTMNAVMGGGGDGEVRFESARTPFFLSPCLAVVFTDSVMTAAGGEEHRTRYADILVRRGGVWRFQTMVQGGWAEMLEERRD</sequence>
<evidence type="ECO:0008006" key="3">
    <source>
        <dbReference type="Google" id="ProtNLM"/>
    </source>
</evidence>
<protein>
    <recommendedName>
        <fullName evidence="3">SnoaL-like domain-containing protein</fullName>
    </recommendedName>
</protein>
<dbReference type="AlphaFoldDB" id="A0A1H9G3T2"/>
<reference evidence="1 2" key="1">
    <citation type="submission" date="2016-10" db="EMBL/GenBank/DDBJ databases">
        <authorList>
            <person name="de Groot N.N."/>
        </authorList>
    </citation>
    <scope>NUCLEOTIDE SEQUENCE [LARGE SCALE GENOMIC DNA]</scope>
    <source>
        <strain evidence="1 2">CGMCC 4.3519</strain>
    </source>
</reference>
<dbReference type="RefSeq" id="WP_245770133.1">
    <property type="nucleotide sequence ID" value="NZ_FOET01000008.1"/>
</dbReference>
<dbReference type="InterPro" id="IPR032710">
    <property type="entry name" value="NTF2-like_dom_sf"/>
</dbReference>
<name>A0A1H9G3T2_9ACTN</name>
<accession>A0A1H9G3T2</accession>
<organism evidence="1 2">
    <name type="scientific">Streptomyces radiopugnans</name>
    <dbReference type="NCBI Taxonomy" id="403935"/>
    <lineage>
        <taxon>Bacteria</taxon>
        <taxon>Bacillati</taxon>
        <taxon>Actinomycetota</taxon>
        <taxon>Actinomycetes</taxon>
        <taxon>Kitasatosporales</taxon>
        <taxon>Streptomycetaceae</taxon>
        <taxon>Streptomyces</taxon>
    </lineage>
</organism>
<dbReference type="STRING" id="403935.SAMN05216481_10878"/>
<keyword evidence="2" id="KW-1185">Reference proteome</keyword>
<dbReference type="EMBL" id="FOET01000008">
    <property type="protein sequence ID" value="SEQ44749.1"/>
    <property type="molecule type" value="Genomic_DNA"/>
</dbReference>
<evidence type="ECO:0000313" key="2">
    <source>
        <dbReference type="Proteomes" id="UP000199055"/>
    </source>
</evidence>